<dbReference type="AlphaFoldDB" id="A0A0C1MVY0"/>
<dbReference type="EMBL" id="JWIC01000001">
    <property type="protein sequence ID" value="KID59073.1"/>
    <property type="molecule type" value="Genomic_DNA"/>
</dbReference>
<name>A0A0C1MVY0_9GAMM</name>
<reference evidence="1 2" key="1">
    <citation type="submission" date="2014-12" db="EMBL/GenBank/DDBJ databases">
        <title>Draft Genome Sequence of Pseudoalteromonas luteoviolacea HI1.</title>
        <authorList>
            <person name="Asahina A.Y."/>
            <person name="Hadfield M.G."/>
        </authorList>
    </citation>
    <scope>NUCLEOTIDE SEQUENCE [LARGE SCALE GENOMIC DNA]</scope>
    <source>
        <strain evidence="1 2">HI1</strain>
    </source>
</reference>
<organism evidence="1 2">
    <name type="scientific">Pseudoalteromonas luteoviolacea</name>
    <dbReference type="NCBI Taxonomy" id="43657"/>
    <lineage>
        <taxon>Bacteria</taxon>
        <taxon>Pseudomonadati</taxon>
        <taxon>Pseudomonadota</taxon>
        <taxon>Gammaproteobacteria</taxon>
        <taxon>Alteromonadales</taxon>
        <taxon>Pseudoalteromonadaceae</taxon>
        <taxon>Pseudoalteromonas</taxon>
    </lineage>
</organism>
<dbReference type="OrthoDB" id="6313062at2"/>
<dbReference type="RefSeq" id="WP_039607671.1">
    <property type="nucleotide sequence ID" value="NZ_JWIC01000001.1"/>
</dbReference>
<proteinExistence type="predicted"/>
<evidence type="ECO:0000313" key="1">
    <source>
        <dbReference type="EMBL" id="KID59073.1"/>
    </source>
</evidence>
<comment type="caution">
    <text evidence="1">The sequence shown here is derived from an EMBL/GenBank/DDBJ whole genome shotgun (WGS) entry which is preliminary data.</text>
</comment>
<evidence type="ECO:0008006" key="3">
    <source>
        <dbReference type="Google" id="ProtNLM"/>
    </source>
</evidence>
<dbReference type="Proteomes" id="UP000031327">
    <property type="component" value="Unassembled WGS sequence"/>
</dbReference>
<protein>
    <recommendedName>
        <fullName evidence="3">Transmembrane cytochrome oxidase associated protein</fullName>
    </recommendedName>
</protein>
<evidence type="ECO:0000313" key="2">
    <source>
        <dbReference type="Proteomes" id="UP000031327"/>
    </source>
</evidence>
<gene>
    <name evidence="1" type="ORF">JF50_01055</name>
</gene>
<sequence>MSKTLGLFIGCFILPIIAAVTVLSLDLRPQSTTNHGDFLESEVWLPVQSKDKLWSIVLNVPKGCHSACDVQKNNVENLDVALGKHRNKVAIVVVEDGDNSIEQGAQNKLMPAAFYLVDKHGLVVLEYPYESDPDANRLVLKGLLKDMKKLLNYARSQ</sequence>
<accession>A0A0C1MVY0</accession>